<feature type="zinc finger region" description="dksA C4-type" evidence="4">
    <location>
        <begin position="80"/>
        <end position="104"/>
    </location>
</feature>
<dbReference type="PANTHER" id="PTHR33823">
    <property type="entry name" value="RNA POLYMERASE-BINDING TRANSCRIPTION FACTOR DKSA-RELATED"/>
    <property type="match status" value="1"/>
</dbReference>
<keyword evidence="1" id="KW-0479">Metal-binding</keyword>
<dbReference type="AlphaFoldDB" id="A0A1G2CLY3"/>
<keyword evidence="2" id="KW-0863">Zinc-finger</keyword>
<dbReference type="InterPro" id="IPR037187">
    <property type="entry name" value="DnaK_N"/>
</dbReference>
<evidence type="ECO:0000256" key="2">
    <source>
        <dbReference type="ARBA" id="ARBA00022771"/>
    </source>
</evidence>
<dbReference type="PANTHER" id="PTHR33823:SF4">
    <property type="entry name" value="GENERAL STRESS PROTEIN 16O"/>
    <property type="match status" value="1"/>
</dbReference>
<feature type="domain" description="Zinc finger DksA/TraR C4-type" evidence="6">
    <location>
        <begin position="75"/>
        <end position="106"/>
    </location>
</feature>
<accession>A0A1G2CLY3</accession>
<protein>
    <recommendedName>
        <fullName evidence="6">Zinc finger DksA/TraR C4-type domain-containing protein</fullName>
    </recommendedName>
</protein>
<dbReference type="InterPro" id="IPR000962">
    <property type="entry name" value="Znf_DskA_TraR"/>
</dbReference>
<dbReference type="GO" id="GO:0008270">
    <property type="term" value="F:zinc ion binding"/>
    <property type="evidence" value="ECO:0007669"/>
    <property type="project" value="UniProtKB-KW"/>
</dbReference>
<evidence type="ECO:0000256" key="1">
    <source>
        <dbReference type="ARBA" id="ARBA00022723"/>
    </source>
</evidence>
<dbReference type="Proteomes" id="UP000178599">
    <property type="component" value="Unassembled WGS sequence"/>
</dbReference>
<comment type="caution">
    <text evidence="7">The sequence shown here is derived from an EMBL/GenBank/DDBJ whole genome shotgun (WGS) entry which is preliminary data.</text>
</comment>
<evidence type="ECO:0000259" key="6">
    <source>
        <dbReference type="Pfam" id="PF01258"/>
    </source>
</evidence>
<evidence type="ECO:0000256" key="4">
    <source>
        <dbReference type="PROSITE-ProRule" id="PRU00510"/>
    </source>
</evidence>
<sequence>MDAEKYKKKLEEEKEEIKKQLEETKSSSVDFGSDIDGGDEESDETEEISAKFSLEQTLKDSLLNIEHALSKFTDGSYGKCEECAKEIEENILEVNPESKFCKVCKAGM</sequence>
<feature type="region of interest" description="Disordered" evidence="5">
    <location>
        <begin position="18"/>
        <end position="49"/>
    </location>
</feature>
<evidence type="ECO:0000256" key="3">
    <source>
        <dbReference type="ARBA" id="ARBA00022833"/>
    </source>
</evidence>
<gene>
    <name evidence="7" type="ORF">A2390_01515</name>
</gene>
<dbReference type="SUPFAM" id="SSF109635">
    <property type="entry name" value="DnaK suppressor protein DksA, alpha-hairpin domain"/>
    <property type="match status" value="1"/>
</dbReference>
<evidence type="ECO:0000256" key="5">
    <source>
        <dbReference type="SAM" id="MobiDB-lite"/>
    </source>
</evidence>
<name>A0A1G2CLY3_9BACT</name>
<keyword evidence="3" id="KW-0862">Zinc</keyword>
<dbReference type="Gene3D" id="1.20.120.910">
    <property type="entry name" value="DksA, coiled-coil domain"/>
    <property type="match status" value="1"/>
</dbReference>
<reference evidence="7 8" key="1">
    <citation type="journal article" date="2016" name="Nat. Commun.">
        <title>Thousands of microbial genomes shed light on interconnected biogeochemical processes in an aquifer system.</title>
        <authorList>
            <person name="Anantharaman K."/>
            <person name="Brown C.T."/>
            <person name="Hug L.A."/>
            <person name="Sharon I."/>
            <person name="Castelle C.J."/>
            <person name="Probst A.J."/>
            <person name="Thomas B.C."/>
            <person name="Singh A."/>
            <person name="Wilkins M.J."/>
            <person name="Karaoz U."/>
            <person name="Brodie E.L."/>
            <person name="Williams K.H."/>
            <person name="Hubbard S.S."/>
            <person name="Banfield J.F."/>
        </authorList>
    </citation>
    <scope>NUCLEOTIDE SEQUENCE [LARGE SCALE GENOMIC DNA]</scope>
</reference>
<feature type="compositionally biased region" description="Acidic residues" evidence="5">
    <location>
        <begin position="36"/>
        <end position="47"/>
    </location>
</feature>
<dbReference type="Pfam" id="PF01258">
    <property type="entry name" value="zf-dskA_traR"/>
    <property type="match status" value="1"/>
</dbReference>
<organism evidence="7 8">
    <name type="scientific">Candidatus Liptonbacteria bacterium RIFOXYB1_FULL_36_10</name>
    <dbReference type="NCBI Taxonomy" id="1798654"/>
    <lineage>
        <taxon>Bacteria</taxon>
        <taxon>Candidatus Liptoniibacteriota</taxon>
    </lineage>
</organism>
<evidence type="ECO:0000313" key="7">
    <source>
        <dbReference type="EMBL" id="OGZ02403.1"/>
    </source>
</evidence>
<proteinExistence type="predicted"/>
<dbReference type="EMBL" id="MHLE01000033">
    <property type="protein sequence ID" value="OGZ02403.1"/>
    <property type="molecule type" value="Genomic_DNA"/>
</dbReference>
<dbReference type="PROSITE" id="PS51128">
    <property type="entry name" value="ZF_DKSA_2"/>
    <property type="match status" value="1"/>
</dbReference>
<evidence type="ECO:0000313" key="8">
    <source>
        <dbReference type="Proteomes" id="UP000178599"/>
    </source>
</evidence>